<dbReference type="SUPFAM" id="SSF51735">
    <property type="entry name" value="NAD(P)-binding Rossmann-fold domains"/>
    <property type="match status" value="1"/>
</dbReference>
<dbReference type="PANTHER" id="PTHR47706:SF9">
    <property type="entry name" value="NMRA-LIKE DOMAIN-CONTAINING PROTEIN-RELATED"/>
    <property type="match status" value="1"/>
</dbReference>
<dbReference type="EMBL" id="JAVFHQ010000073">
    <property type="protein sequence ID" value="KAK4540161.1"/>
    <property type="molecule type" value="Genomic_DNA"/>
</dbReference>
<evidence type="ECO:0000259" key="3">
    <source>
        <dbReference type="Pfam" id="PF05368"/>
    </source>
</evidence>
<evidence type="ECO:0000256" key="1">
    <source>
        <dbReference type="ARBA" id="ARBA00022857"/>
    </source>
</evidence>
<name>A0AAV9J5A8_9PEZI</name>
<dbReference type="Gene3D" id="3.40.50.720">
    <property type="entry name" value="NAD(P)-binding Rossmann-like Domain"/>
    <property type="match status" value="1"/>
</dbReference>
<protein>
    <recommendedName>
        <fullName evidence="3">NmrA-like domain-containing protein</fullName>
    </recommendedName>
</protein>
<dbReference type="PANTHER" id="PTHR47706">
    <property type="entry name" value="NMRA-LIKE FAMILY PROTEIN"/>
    <property type="match status" value="1"/>
</dbReference>
<accession>A0AAV9J5A8</accession>
<organism evidence="4 5">
    <name type="scientific">Oleoguttula mirabilis</name>
    <dbReference type="NCBI Taxonomy" id="1507867"/>
    <lineage>
        <taxon>Eukaryota</taxon>
        <taxon>Fungi</taxon>
        <taxon>Dikarya</taxon>
        <taxon>Ascomycota</taxon>
        <taxon>Pezizomycotina</taxon>
        <taxon>Dothideomycetes</taxon>
        <taxon>Dothideomycetidae</taxon>
        <taxon>Mycosphaerellales</taxon>
        <taxon>Teratosphaeriaceae</taxon>
        <taxon>Oleoguttula</taxon>
    </lineage>
</organism>
<keyword evidence="2" id="KW-0560">Oxidoreductase</keyword>
<dbReference type="GO" id="GO:0016491">
    <property type="term" value="F:oxidoreductase activity"/>
    <property type="evidence" value="ECO:0007669"/>
    <property type="project" value="UniProtKB-KW"/>
</dbReference>
<comment type="caution">
    <text evidence="4">The sequence shown here is derived from an EMBL/GenBank/DDBJ whole genome shotgun (WGS) entry which is preliminary data.</text>
</comment>
<evidence type="ECO:0000313" key="4">
    <source>
        <dbReference type="EMBL" id="KAK4540161.1"/>
    </source>
</evidence>
<feature type="domain" description="NmrA-like" evidence="3">
    <location>
        <begin position="6"/>
        <end position="106"/>
    </location>
</feature>
<dbReference type="InterPro" id="IPR008030">
    <property type="entry name" value="NmrA-like"/>
</dbReference>
<evidence type="ECO:0000313" key="5">
    <source>
        <dbReference type="Proteomes" id="UP001324427"/>
    </source>
</evidence>
<reference evidence="4 5" key="1">
    <citation type="submission" date="2021-11" db="EMBL/GenBank/DDBJ databases">
        <title>Black yeast isolated from Biological Soil Crust.</title>
        <authorList>
            <person name="Kurbessoian T."/>
        </authorList>
    </citation>
    <scope>NUCLEOTIDE SEQUENCE [LARGE SCALE GENOMIC DNA]</scope>
    <source>
        <strain evidence="4 5">CCFEE 5522</strain>
    </source>
</reference>
<dbReference type="InterPro" id="IPR036291">
    <property type="entry name" value="NAD(P)-bd_dom_sf"/>
</dbReference>
<keyword evidence="5" id="KW-1185">Reference proteome</keyword>
<evidence type="ECO:0000256" key="2">
    <source>
        <dbReference type="ARBA" id="ARBA00023002"/>
    </source>
</evidence>
<dbReference type="InterPro" id="IPR051609">
    <property type="entry name" value="NmrA/Isoflavone_reductase-like"/>
</dbReference>
<proteinExistence type="predicted"/>
<gene>
    <name evidence="4" type="ORF">LTR36_009747</name>
</gene>
<dbReference type="Proteomes" id="UP001324427">
    <property type="component" value="Unassembled WGS sequence"/>
</dbReference>
<keyword evidence="1" id="KW-0521">NADP</keyword>
<dbReference type="Gene3D" id="3.90.25.10">
    <property type="entry name" value="UDP-galactose 4-epimerase, domain 1"/>
    <property type="match status" value="1"/>
</dbReference>
<dbReference type="AlphaFoldDB" id="A0AAV9J5A8"/>
<sequence>MAPLRVGVVGATGETGSSIINGLLEAGGFYIIALTRPASLDKPANAALKEKGIEIRALDLKASQDRIVAALQGVDVLISAIGPREQLEQLPLATAAKIQKEVVYSHVKQLYLPYTILDVGWWYHISYPRLPSGKIDYAVGIPGQHIPGDGSVPSALTDLRDIGRYVARIIVDYRTLNKLVLVYNELWTPNQIYDLLERLSGEKLERQYNSLETLQARIVDANTKLAASPDDVMLAMQKVSAQYYISWGVRGDNTPEYAAYLGYVTSKELYPDFDFTTFEDFIKEVLAGKGKAVYEQLRKQIAAALKQ</sequence>
<feature type="domain" description="NmrA-like" evidence="3">
    <location>
        <begin position="145"/>
        <end position="281"/>
    </location>
</feature>
<dbReference type="Pfam" id="PF05368">
    <property type="entry name" value="NmrA"/>
    <property type="match status" value="2"/>
</dbReference>